<evidence type="ECO:0000313" key="4">
    <source>
        <dbReference type="Proteomes" id="UP000006622"/>
    </source>
</evidence>
<evidence type="ECO:0000259" key="2">
    <source>
        <dbReference type="Pfam" id="PF18481"/>
    </source>
</evidence>
<organism evidence="3 4">
    <name type="scientific">Methanosalsum zhilinae (strain DSM 4017 / NBRC 107636 / OCM 62 / WeN5)</name>
    <name type="common">Methanohalophilus zhilinae</name>
    <dbReference type="NCBI Taxonomy" id="679901"/>
    <lineage>
        <taxon>Archaea</taxon>
        <taxon>Methanobacteriati</taxon>
        <taxon>Methanobacteriota</taxon>
        <taxon>Stenosarchaea group</taxon>
        <taxon>Methanomicrobia</taxon>
        <taxon>Methanosarcinales</taxon>
        <taxon>Methanosarcinaceae</taxon>
        <taxon>Methanosalsum</taxon>
    </lineage>
</organism>
<dbReference type="AlphaFoldDB" id="F7XPJ2"/>
<dbReference type="KEGG" id="mzh:Mzhil_1579"/>
<dbReference type="HOGENOM" id="CLU_102155_0_0_2"/>
<proteinExistence type="predicted"/>
<keyword evidence="4" id="KW-1185">Reference proteome</keyword>
<dbReference type="PANTHER" id="PTHR42252:SF1">
    <property type="entry name" value="DUF434 DOMAIN-CONTAINING PROTEIN"/>
    <property type="match status" value="1"/>
</dbReference>
<evidence type="ECO:0000313" key="3">
    <source>
        <dbReference type="EMBL" id="AEH61417.1"/>
    </source>
</evidence>
<sequence>MCINVTTDNSDNRIMRNENEKNILISAADDIRYLLKRGYPKPGALRFVCNHYRLDSEYRNILNRVTVSPDIAQDRMKKRTECCQLTGKKIAVDGYNLLITVDSMLTGHTLWKCDDGFIRDARGAFRGYSITPATYKAVKCVLSLLSKNSPAYVKILLDTQMSRSGELAGYMREQFNHTILNFEVKTSRRVDHDLKKCSEDMIIATSDGVIIDAAAKVVDLAGCISKDIQINPEKIPSKIQICSSKNNDQYE</sequence>
<protein>
    <recommendedName>
        <fullName evidence="5">DUF434 domain-containing protein</fullName>
    </recommendedName>
</protein>
<dbReference type="Pfam" id="PF18481">
    <property type="entry name" value="DUF5616"/>
    <property type="match status" value="1"/>
</dbReference>
<dbReference type="EMBL" id="CP002101">
    <property type="protein sequence ID" value="AEH61417.1"/>
    <property type="molecule type" value="Genomic_DNA"/>
</dbReference>
<evidence type="ECO:0008006" key="5">
    <source>
        <dbReference type="Google" id="ProtNLM"/>
    </source>
</evidence>
<dbReference type="InterPro" id="IPR007368">
    <property type="entry name" value="DUF434"/>
</dbReference>
<gene>
    <name evidence="3" type="ordered locus">Mzhil_1579</name>
</gene>
<feature type="domain" description="DUF434" evidence="1">
    <location>
        <begin position="24"/>
        <end position="78"/>
    </location>
</feature>
<dbReference type="PANTHER" id="PTHR42252">
    <property type="entry name" value="DUF5616 DOMAIN-CONTAINING PROTEIN"/>
    <property type="match status" value="1"/>
</dbReference>
<dbReference type="InterPro" id="IPR041652">
    <property type="entry name" value="DUF5616"/>
</dbReference>
<evidence type="ECO:0000259" key="1">
    <source>
        <dbReference type="Pfam" id="PF04256"/>
    </source>
</evidence>
<dbReference type="Pfam" id="PF04256">
    <property type="entry name" value="DUF434"/>
    <property type="match status" value="1"/>
</dbReference>
<dbReference type="Proteomes" id="UP000006622">
    <property type="component" value="Chromosome"/>
</dbReference>
<dbReference type="STRING" id="679901.Mzhil_1579"/>
<accession>F7XPJ2</accession>
<name>F7XPJ2_METZD</name>
<reference evidence="3 4" key="1">
    <citation type="submission" date="2010-07" db="EMBL/GenBank/DDBJ databases">
        <title>The complete genome of Methanosalsum zhilinae DSM 4017.</title>
        <authorList>
            <consortium name="US DOE Joint Genome Institute (JGI-PGF)"/>
            <person name="Lucas S."/>
            <person name="Copeland A."/>
            <person name="Lapidus A."/>
            <person name="Glavina del Rio T."/>
            <person name="Dalin E."/>
            <person name="Tice H."/>
            <person name="Bruce D."/>
            <person name="Goodwin L."/>
            <person name="Pitluck S."/>
            <person name="Kyrpides N."/>
            <person name="Mavromatis K."/>
            <person name="Ovchinnikova G."/>
            <person name="Daligault H."/>
            <person name="Detter J.C."/>
            <person name="Han C."/>
            <person name="Tapia R."/>
            <person name="Larimer F."/>
            <person name="Land M."/>
            <person name="Hauser L."/>
            <person name="Markowitz V."/>
            <person name="Cheng J.-F."/>
            <person name="Hugenholtz P."/>
            <person name="Woyke T."/>
            <person name="Wu D."/>
            <person name="Spring S."/>
            <person name="Schueler E."/>
            <person name="Brambilla E."/>
            <person name="Klenk H.-P."/>
            <person name="Eisen J.A."/>
        </authorList>
    </citation>
    <scope>NUCLEOTIDE SEQUENCE [LARGE SCALE GENOMIC DNA]</scope>
    <source>
        <strain evidence="4">DSM 4017 / NBRC 107636 / OCM 62 / WeN5</strain>
    </source>
</reference>
<feature type="domain" description="DUF5616" evidence="2">
    <location>
        <begin position="83"/>
        <end position="222"/>
    </location>
</feature>